<dbReference type="EMBL" id="HG739092">
    <property type="protein sequence ID" value="CDP02166.1"/>
    <property type="molecule type" value="Genomic_DNA"/>
</dbReference>
<name>A0A068U0Y3_COFCA</name>
<dbReference type="Proteomes" id="UP000295252">
    <property type="component" value="Chromosome IX"/>
</dbReference>
<accession>A0A068U0Y3</accession>
<gene>
    <name evidence="1" type="ORF">GSCOC_T00039476001</name>
</gene>
<sequence length="73" mass="8142">MRLEILPLLIHRGGLEFNLAETQVAGTKQVSFQSWKAAKGGLSNFEAPKLIGLVSFCQFLGRILVFSKNKQHQ</sequence>
<evidence type="ECO:0000313" key="1">
    <source>
        <dbReference type="EMBL" id="CDP02166.1"/>
    </source>
</evidence>
<proteinExistence type="predicted"/>
<protein>
    <submittedName>
        <fullName evidence="1">Uncharacterized protein</fullName>
    </submittedName>
</protein>
<dbReference type="InParanoid" id="A0A068U0Y3"/>
<reference evidence="2" key="1">
    <citation type="journal article" date="2014" name="Science">
        <title>The coffee genome provides insight into the convergent evolution of caffeine biosynthesis.</title>
        <authorList>
            <person name="Denoeud F."/>
            <person name="Carretero-Paulet L."/>
            <person name="Dereeper A."/>
            <person name="Droc G."/>
            <person name="Guyot R."/>
            <person name="Pietrella M."/>
            <person name="Zheng C."/>
            <person name="Alberti A."/>
            <person name="Anthony F."/>
            <person name="Aprea G."/>
            <person name="Aury J.M."/>
            <person name="Bento P."/>
            <person name="Bernard M."/>
            <person name="Bocs S."/>
            <person name="Campa C."/>
            <person name="Cenci A."/>
            <person name="Combes M.C."/>
            <person name="Crouzillat D."/>
            <person name="Da Silva C."/>
            <person name="Daddiego L."/>
            <person name="De Bellis F."/>
            <person name="Dussert S."/>
            <person name="Garsmeur O."/>
            <person name="Gayraud T."/>
            <person name="Guignon V."/>
            <person name="Jahn K."/>
            <person name="Jamilloux V."/>
            <person name="Joet T."/>
            <person name="Labadie K."/>
            <person name="Lan T."/>
            <person name="Leclercq J."/>
            <person name="Lepelley M."/>
            <person name="Leroy T."/>
            <person name="Li L.T."/>
            <person name="Librado P."/>
            <person name="Lopez L."/>
            <person name="Munoz A."/>
            <person name="Noel B."/>
            <person name="Pallavicini A."/>
            <person name="Perrotta G."/>
            <person name="Poncet V."/>
            <person name="Pot D."/>
            <person name="Priyono X."/>
            <person name="Rigoreau M."/>
            <person name="Rouard M."/>
            <person name="Rozas J."/>
            <person name="Tranchant-Dubreuil C."/>
            <person name="VanBuren R."/>
            <person name="Zhang Q."/>
            <person name="Andrade A.C."/>
            <person name="Argout X."/>
            <person name="Bertrand B."/>
            <person name="de Kochko A."/>
            <person name="Graziosi G."/>
            <person name="Henry R.J."/>
            <person name="Jayarama X."/>
            <person name="Ming R."/>
            <person name="Nagai C."/>
            <person name="Rounsley S."/>
            <person name="Sankoff D."/>
            <person name="Giuliano G."/>
            <person name="Albert V.A."/>
            <person name="Wincker P."/>
            <person name="Lashermes P."/>
        </authorList>
    </citation>
    <scope>NUCLEOTIDE SEQUENCE [LARGE SCALE GENOMIC DNA]</scope>
    <source>
        <strain evidence="2">cv. DH200-94</strain>
    </source>
</reference>
<keyword evidence="2" id="KW-1185">Reference proteome</keyword>
<dbReference type="Gramene" id="CDP02166">
    <property type="protein sequence ID" value="CDP02166"/>
    <property type="gene ID" value="GSCOC_T00039476001"/>
</dbReference>
<dbReference type="AlphaFoldDB" id="A0A068U0Y3"/>
<evidence type="ECO:0000313" key="2">
    <source>
        <dbReference type="Proteomes" id="UP000295252"/>
    </source>
</evidence>
<organism evidence="1 2">
    <name type="scientific">Coffea canephora</name>
    <name type="common">Robusta coffee</name>
    <dbReference type="NCBI Taxonomy" id="49390"/>
    <lineage>
        <taxon>Eukaryota</taxon>
        <taxon>Viridiplantae</taxon>
        <taxon>Streptophyta</taxon>
        <taxon>Embryophyta</taxon>
        <taxon>Tracheophyta</taxon>
        <taxon>Spermatophyta</taxon>
        <taxon>Magnoliopsida</taxon>
        <taxon>eudicotyledons</taxon>
        <taxon>Gunneridae</taxon>
        <taxon>Pentapetalae</taxon>
        <taxon>asterids</taxon>
        <taxon>lamiids</taxon>
        <taxon>Gentianales</taxon>
        <taxon>Rubiaceae</taxon>
        <taxon>Ixoroideae</taxon>
        <taxon>Gardenieae complex</taxon>
        <taxon>Bertiereae - Coffeeae clade</taxon>
        <taxon>Coffeeae</taxon>
        <taxon>Coffea</taxon>
    </lineage>
</organism>